<gene>
    <name evidence="1" type="ORF">CSSPTR1EN2_LOCUS17263</name>
</gene>
<reference evidence="1" key="1">
    <citation type="submission" date="2024-02" db="EMBL/GenBank/DDBJ databases">
        <authorList>
            <consortium name="ELIXIR-Norway"/>
            <consortium name="Elixir Norway"/>
        </authorList>
    </citation>
    <scope>NUCLEOTIDE SEQUENCE</scope>
</reference>
<proteinExistence type="predicted"/>
<evidence type="ECO:0000313" key="1">
    <source>
        <dbReference type="EMBL" id="CAK9224301.1"/>
    </source>
</evidence>
<dbReference type="Proteomes" id="UP001497512">
    <property type="component" value="Chromosome 4"/>
</dbReference>
<organism evidence="1 2">
    <name type="scientific">Sphagnum troendelagicum</name>
    <dbReference type="NCBI Taxonomy" id="128251"/>
    <lineage>
        <taxon>Eukaryota</taxon>
        <taxon>Viridiplantae</taxon>
        <taxon>Streptophyta</taxon>
        <taxon>Embryophyta</taxon>
        <taxon>Bryophyta</taxon>
        <taxon>Sphagnophytina</taxon>
        <taxon>Sphagnopsida</taxon>
        <taxon>Sphagnales</taxon>
        <taxon>Sphagnaceae</taxon>
        <taxon>Sphagnum</taxon>
    </lineage>
</organism>
<dbReference type="EMBL" id="OZ019896">
    <property type="protein sequence ID" value="CAK9224301.1"/>
    <property type="molecule type" value="Genomic_DNA"/>
</dbReference>
<keyword evidence="2" id="KW-1185">Reference proteome</keyword>
<evidence type="ECO:0000313" key="2">
    <source>
        <dbReference type="Proteomes" id="UP001497512"/>
    </source>
</evidence>
<name>A0ABP0UM48_9BRYO</name>
<accession>A0ABP0UM48</accession>
<sequence length="70" mass="7723">MKSVLMSRGSSFSGWFLAATTQINKAELSQCSLEFVNAASYPDTCKSRQGATGKKSEEDSTIWRLLQEDV</sequence>
<protein>
    <submittedName>
        <fullName evidence="1">Uncharacterized protein</fullName>
    </submittedName>
</protein>